<dbReference type="GO" id="GO:0004553">
    <property type="term" value="F:hydrolase activity, hydrolyzing O-glycosyl compounds"/>
    <property type="evidence" value="ECO:0007669"/>
    <property type="project" value="TreeGrafter"/>
</dbReference>
<dbReference type="InterPro" id="IPR011613">
    <property type="entry name" value="GH15-like"/>
</dbReference>
<reference evidence="2" key="1">
    <citation type="submission" date="2013-08" db="EMBL/GenBank/DDBJ databases">
        <authorList>
            <person name="Mendez C."/>
            <person name="Richter M."/>
            <person name="Ferrer M."/>
            <person name="Sanchez J."/>
        </authorList>
    </citation>
    <scope>NUCLEOTIDE SEQUENCE</scope>
</reference>
<dbReference type="SUPFAM" id="SSF48208">
    <property type="entry name" value="Six-hairpin glycosidases"/>
    <property type="match status" value="1"/>
</dbReference>
<proteinExistence type="predicted"/>
<reference evidence="2" key="2">
    <citation type="journal article" date="2014" name="ISME J.">
        <title>Microbial stratification in low pH oxic and suboxic macroscopic growths along an acid mine drainage.</title>
        <authorList>
            <person name="Mendez-Garcia C."/>
            <person name="Mesa V."/>
            <person name="Sprenger R.R."/>
            <person name="Richter M."/>
            <person name="Diez M.S."/>
            <person name="Solano J."/>
            <person name="Bargiela R."/>
            <person name="Golyshina O.V."/>
            <person name="Manteca A."/>
            <person name="Ramos J.L."/>
            <person name="Gallego J.R."/>
            <person name="Llorente I."/>
            <person name="Martins Dos Santos V.A."/>
            <person name="Jensen O.N."/>
            <person name="Pelaez A.I."/>
            <person name="Sanchez J."/>
            <person name="Ferrer M."/>
        </authorList>
    </citation>
    <scope>NUCLEOTIDE SEQUENCE</scope>
</reference>
<sequence length="158" mass="17543">MTLRLRFDYGWAVPWVRRIEGGIHAIAGPDGLSIQSPVPLRGENLQTVAEFTVAAGERVPFVLAWHRSADPVPGLIDADEALAHCEQEWRAWSGRCSYAGPWRDAVVRSLITLKALTYEPSGAIIAAATTSLPEQIGGSRNWDYRYSWLRDATFTLYA</sequence>
<dbReference type="Pfam" id="PF00723">
    <property type="entry name" value="Glyco_hydro_15"/>
    <property type="match status" value="1"/>
</dbReference>
<feature type="domain" description="GH15-like" evidence="1">
    <location>
        <begin position="103"/>
        <end position="158"/>
    </location>
</feature>
<comment type="caution">
    <text evidence="2">The sequence shown here is derived from an EMBL/GenBank/DDBJ whole genome shotgun (WGS) entry which is preliminary data.</text>
</comment>
<accession>T1AYV4</accession>
<dbReference type="EMBL" id="AUZY01008463">
    <property type="protein sequence ID" value="EQD45819.1"/>
    <property type="molecule type" value="Genomic_DNA"/>
</dbReference>
<dbReference type="InterPro" id="IPR008928">
    <property type="entry name" value="6-hairpin_glycosidase_sf"/>
</dbReference>
<dbReference type="AlphaFoldDB" id="T1AYV4"/>
<dbReference type="Gene3D" id="1.50.10.10">
    <property type="match status" value="1"/>
</dbReference>
<keyword evidence="2" id="KW-0378">Hydrolase</keyword>
<evidence type="ECO:0000259" key="1">
    <source>
        <dbReference type="Pfam" id="PF00723"/>
    </source>
</evidence>
<protein>
    <submittedName>
        <fullName evidence="2">Glycoside hydrolase 15-related protein</fullName>
    </submittedName>
</protein>
<dbReference type="PANTHER" id="PTHR31616">
    <property type="entry name" value="TREHALASE"/>
    <property type="match status" value="1"/>
</dbReference>
<dbReference type="GO" id="GO:0005975">
    <property type="term" value="P:carbohydrate metabolic process"/>
    <property type="evidence" value="ECO:0007669"/>
    <property type="project" value="InterPro"/>
</dbReference>
<name>T1AYV4_9ZZZZ</name>
<feature type="non-terminal residue" evidence="2">
    <location>
        <position position="158"/>
    </location>
</feature>
<organism evidence="2">
    <name type="scientific">mine drainage metagenome</name>
    <dbReference type="NCBI Taxonomy" id="410659"/>
    <lineage>
        <taxon>unclassified sequences</taxon>
        <taxon>metagenomes</taxon>
        <taxon>ecological metagenomes</taxon>
    </lineage>
</organism>
<dbReference type="InterPro" id="IPR012341">
    <property type="entry name" value="6hp_glycosidase-like_sf"/>
</dbReference>
<gene>
    <name evidence="2" type="ORF">B1B_12884</name>
</gene>
<evidence type="ECO:0000313" key="2">
    <source>
        <dbReference type="EMBL" id="EQD45819.1"/>
    </source>
</evidence>
<dbReference type="PANTHER" id="PTHR31616:SF0">
    <property type="entry name" value="GLUCAN 1,4-ALPHA-GLUCOSIDASE"/>
    <property type="match status" value="1"/>
</dbReference>